<dbReference type="GO" id="GO:0004416">
    <property type="term" value="F:hydroxyacylglutathione hydrolase activity"/>
    <property type="evidence" value="ECO:0007669"/>
    <property type="project" value="UniProtKB-UniRule"/>
</dbReference>
<dbReference type="Pfam" id="PF16123">
    <property type="entry name" value="HAGH_C"/>
    <property type="match status" value="1"/>
</dbReference>
<dbReference type="AlphaFoldDB" id="A0A1E5XMN7"/>
<keyword evidence="5 7" id="KW-0378">Hydrolase</keyword>
<evidence type="ECO:0000256" key="4">
    <source>
        <dbReference type="ARBA" id="ARBA00022723"/>
    </source>
</evidence>
<evidence type="ECO:0000256" key="7">
    <source>
        <dbReference type="HAMAP-Rule" id="MF_01374"/>
    </source>
</evidence>
<dbReference type="InterPro" id="IPR050110">
    <property type="entry name" value="Glyoxalase_II_hydrolase"/>
</dbReference>
<feature type="binding site" evidence="7">
    <location>
        <position position="133"/>
    </location>
    <ligand>
        <name>Zn(2+)</name>
        <dbReference type="ChEBI" id="CHEBI:29105"/>
        <label>2</label>
    </ligand>
</feature>
<dbReference type="PANTHER" id="PTHR43705:SF1">
    <property type="entry name" value="HYDROXYACYLGLUTATHIONE HYDROLASE GLOB"/>
    <property type="match status" value="1"/>
</dbReference>
<comment type="pathway">
    <text evidence="2 7">Secondary metabolite metabolism; methylglyoxal degradation; (R)-lactate from methylglyoxal: step 2/2.</text>
</comment>
<dbReference type="Pfam" id="PF00753">
    <property type="entry name" value="Lactamase_B"/>
    <property type="match status" value="1"/>
</dbReference>
<feature type="binding site" evidence="7">
    <location>
        <position position="56"/>
    </location>
    <ligand>
        <name>Zn(2+)</name>
        <dbReference type="ChEBI" id="CHEBI:29105"/>
        <label>1</label>
    </ligand>
</feature>
<comment type="function">
    <text evidence="7">Thiolesterase that catalyzes the hydrolysis of S-D-lactoyl-glutathione to form glutathione and D-lactic acid.</text>
</comment>
<gene>
    <name evidence="7" type="primary">gloB</name>
    <name evidence="9" type="ORF">VW23_023885</name>
</gene>
<dbReference type="UniPathway" id="UPA00619">
    <property type="reaction ID" value="UER00676"/>
</dbReference>
<comment type="caution">
    <text evidence="9">The sequence shown here is derived from an EMBL/GenBank/DDBJ whole genome shotgun (WGS) entry which is preliminary data.</text>
</comment>
<name>A0A1E5XMN7_9HYPH</name>
<evidence type="ECO:0000259" key="8">
    <source>
        <dbReference type="SMART" id="SM00849"/>
    </source>
</evidence>
<sequence>MPLLIDVFLCRSDNFGYLVHDVASGRTAAIDAPDAKAIKEALQRRGWKLTDLFITHHHTDHVEGIPALKREYGVRVVGPKAEAQKILGLEVLVSASDTVSLGDTDFIVIETPGHTLGHIVYYDPSGRHLFSADALFSLGVGRMFEGKPGPMWNGLEELRALPDDTLVYPGHEYTASNAAFALSVDPKNPALNIRATEVKRMVEAGKYTIPVTLGLEKASNPFLRADQPVLAKAMGLAADAEPAKVFAALRKAKDEFKG</sequence>
<feature type="binding site" evidence="7">
    <location>
        <position position="171"/>
    </location>
    <ligand>
        <name>Zn(2+)</name>
        <dbReference type="ChEBI" id="CHEBI:29105"/>
        <label>2</label>
    </ligand>
</feature>
<evidence type="ECO:0000313" key="10">
    <source>
        <dbReference type="Proteomes" id="UP000095463"/>
    </source>
</evidence>
<dbReference type="InterPro" id="IPR001279">
    <property type="entry name" value="Metallo-B-lactamas"/>
</dbReference>
<dbReference type="Gene3D" id="3.60.15.10">
    <property type="entry name" value="Ribonuclease Z/Hydroxyacylglutathione hydrolase-like"/>
    <property type="match status" value="1"/>
</dbReference>
<dbReference type="PIRSF" id="PIRSF005457">
    <property type="entry name" value="Glx"/>
    <property type="match status" value="1"/>
</dbReference>
<dbReference type="GO" id="GO:0019243">
    <property type="term" value="P:methylglyoxal catabolic process to D-lactate via S-lactoyl-glutathione"/>
    <property type="evidence" value="ECO:0007669"/>
    <property type="project" value="UniProtKB-UniRule"/>
</dbReference>
<reference evidence="9 10" key="1">
    <citation type="journal article" date="2015" name="Genome Announc.">
        <title>Genome Assemblies of Three Soil-Associated Devosia species: D. insulae, D. limi, and D. soli.</title>
        <authorList>
            <person name="Hassan Y.I."/>
            <person name="Lepp D."/>
            <person name="Zhou T."/>
        </authorList>
    </citation>
    <scope>NUCLEOTIDE SEQUENCE [LARGE SCALE GENOMIC DNA]</scope>
    <source>
        <strain evidence="9 10">DS-56</strain>
    </source>
</reference>
<protein>
    <recommendedName>
        <fullName evidence="7">Hydroxyacylglutathione hydrolase</fullName>
        <ecNumber evidence="7">3.1.2.6</ecNumber>
    </recommendedName>
    <alternativeName>
        <fullName evidence="7">Glyoxalase II</fullName>
        <shortName evidence="7">Glx II</shortName>
    </alternativeName>
</protein>
<keyword evidence="4 7" id="KW-0479">Metal-binding</keyword>
<dbReference type="RefSeq" id="WP_069910898.1">
    <property type="nucleotide sequence ID" value="NZ_LAJE02000248.1"/>
</dbReference>
<evidence type="ECO:0000256" key="2">
    <source>
        <dbReference type="ARBA" id="ARBA00004963"/>
    </source>
</evidence>
<dbReference type="EMBL" id="LAJE02000248">
    <property type="protein sequence ID" value="OEO29867.1"/>
    <property type="molecule type" value="Genomic_DNA"/>
</dbReference>
<keyword evidence="6 7" id="KW-0862">Zinc</keyword>
<dbReference type="NCBIfam" id="TIGR03413">
    <property type="entry name" value="GSH_gloB"/>
    <property type="match status" value="1"/>
</dbReference>
<proteinExistence type="inferred from homology"/>
<accession>A0A1E5XMN7</accession>
<dbReference type="GO" id="GO:0046872">
    <property type="term" value="F:metal ion binding"/>
    <property type="evidence" value="ECO:0007669"/>
    <property type="project" value="UniProtKB-KW"/>
</dbReference>
<feature type="binding site" evidence="7">
    <location>
        <position position="61"/>
    </location>
    <ligand>
        <name>Zn(2+)</name>
        <dbReference type="ChEBI" id="CHEBI:29105"/>
        <label>2</label>
    </ligand>
</feature>
<evidence type="ECO:0000256" key="5">
    <source>
        <dbReference type="ARBA" id="ARBA00022801"/>
    </source>
</evidence>
<dbReference type="PANTHER" id="PTHR43705">
    <property type="entry name" value="HYDROXYACYLGLUTATHIONE HYDROLASE"/>
    <property type="match status" value="1"/>
</dbReference>
<feature type="binding site" evidence="7">
    <location>
        <position position="114"/>
    </location>
    <ligand>
        <name>Zn(2+)</name>
        <dbReference type="ChEBI" id="CHEBI:29105"/>
        <label>1</label>
    </ligand>
</feature>
<dbReference type="InterPro" id="IPR032282">
    <property type="entry name" value="HAGH_C"/>
</dbReference>
<dbReference type="EC" id="3.1.2.6" evidence="7"/>
<dbReference type="SMART" id="SM00849">
    <property type="entry name" value="Lactamase_B"/>
    <property type="match status" value="1"/>
</dbReference>
<evidence type="ECO:0000256" key="1">
    <source>
        <dbReference type="ARBA" id="ARBA00001623"/>
    </source>
</evidence>
<evidence type="ECO:0000313" key="9">
    <source>
        <dbReference type="EMBL" id="OEO29867.1"/>
    </source>
</evidence>
<evidence type="ECO:0000256" key="3">
    <source>
        <dbReference type="ARBA" id="ARBA00006759"/>
    </source>
</evidence>
<dbReference type="HAMAP" id="MF_01374">
    <property type="entry name" value="Glyoxalase_2"/>
    <property type="match status" value="1"/>
</dbReference>
<dbReference type="CDD" id="cd07723">
    <property type="entry name" value="hydroxyacylglutathione_hydrolase_MBL-fold"/>
    <property type="match status" value="1"/>
</dbReference>
<dbReference type="InterPro" id="IPR035680">
    <property type="entry name" value="Clx_II_MBL"/>
</dbReference>
<keyword evidence="10" id="KW-1185">Reference proteome</keyword>
<evidence type="ECO:0000256" key="6">
    <source>
        <dbReference type="ARBA" id="ARBA00022833"/>
    </source>
</evidence>
<feature type="binding site" evidence="7">
    <location>
        <position position="60"/>
    </location>
    <ligand>
        <name>Zn(2+)</name>
        <dbReference type="ChEBI" id="CHEBI:29105"/>
        <label>2</label>
    </ligand>
</feature>
<comment type="cofactor">
    <cofactor evidence="7">
        <name>Zn(2+)</name>
        <dbReference type="ChEBI" id="CHEBI:29105"/>
    </cofactor>
    <text evidence="7">Binds 2 Zn(2+) ions per subunit.</text>
</comment>
<organism evidence="9 10">
    <name type="scientific">Devosia insulae DS-56</name>
    <dbReference type="NCBI Taxonomy" id="1116389"/>
    <lineage>
        <taxon>Bacteria</taxon>
        <taxon>Pseudomonadati</taxon>
        <taxon>Pseudomonadota</taxon>
        <taxon>Alphaproteobacteria</taxon>
        <taxon>Hyphomicrobiales</taxon>
        <taxon>Devosiaceae</taxon>
        <taxon>Devosia</taxon>
    </lineage>
</organism>
<dbReference type="InterPro" id="IPR036866">
    <property type="entry name" value="RibonucZ/Hydroxyglut_hydro"/>
</dbReference>
<dbReference type="SUPFAM" id="SSF56281">
    <property type="entry name" value="Metallo-hydrolase/oxidoreductase"/>
    <property type="match status" value="1"/>
</dbReference>
<feature type="binding site" evidence="7">
    <location>
        <position position="133"/>
    </location>
    <ligand>
        <name>Zn(2+)</name>
        <dbReference type="ChEBI" id="CHEBI:29105"/>
        <label>1</label>
    </ligand>
</feature>
<dbReference type="Proteomes" id="UP000095463">
    <property type="component" value="Unassembled WGS sequence"/>
</dbReference>
<dbReference type="OrthoDB" id="9802248at2"/>
<feature type="binding site" evidence="7">
    <location>
        <position position="58"/>
    </location>
    <ligand>
        <name>Zn(2+)</name>
        <dbReference type="ChEBI" id="CHEBI:29105"/>
        <label>1</label>
    </ligand>
</feature>
<comment type="catalytic activity">
    <reaction evidence="1 7">
        <text>an S-(2-hydroxyacyl)glutathione + H2O = a 2-hydroxy carboxylate + glutathione + H(+)</text>
        <dbReference type="Rhea" id="RHEA:21864"/>
        <dbReference type="ChEBI" id="CHEBI:15377"/>
        <dbReference type="ChEBI" id="CHEBI:15378"/>
        <dbReference type="ChEBI" id="CHEBI:57925"/>
        <dbReference type="ChEBI" id="CHEBI:58896"/>
        <dbReference type="ChEBI" id="CHEBI:71261"/>
        <dbReference type="EC" id="3.1.2.6"/>
    </reaction>
</comment>
<feature type="domain" description="Metallo-beta-lactamase" evidence="8">
    <location>
        <begin position="13"/>
        <end position="171"/>
    </location>
</feature>
<comment type="subunit">
    <text evidence="7">Monomer.</text>
</comment>
<comment type="similarity">
    <text evidence="3 7">Belongs to the metallo-beta-lactamase superfamily. Glyoxalase II family.</text>
</comment>
<dbReference type="InterPro" id="IPR017782">
    <property type="entry name" value="Hydroxyacylglutathione_Hdrlase"/>
</dbReference>